<dbReference type="Proteomes" id="UP001516400">
    <property type="component" value="Unassembled WGS sequence"/>
</dbReference>
<dbReference type="FunFam" id="3.40.309.10:FF:000005">
    <property type="entry name" value="1-pyrroline-5-carboxylate dehydrogenase 1"/>
    <property type="match status" value="1"/>
</dbReference>
<evidence type="ECO:0000256" key="7">
    <source>
        <dbReference type="RuleBase" id="RU366016"/>
    </source>
</evidence>
<dbReference type="InterPro" id="IPR016160">
    <property type="entry name" value="Ald_DH_CS_CYS"/>
</dbReference>
<keyword evidence="11" id="KW-1185">Reference proteome</keyword>
<evidence type="ECO:0000256" key="3">
    <source>
        <dbReference type="ARBA" id="ARBA00023002"/>
    </source>
</evidence>
<gene>
    <name evidence="10" type="ORF">HHI36_021605</name>
</gene>
<reference evidence="10 11" key="1">
    <citation type="journal article" date="2021" name="BMC Biol.">
        <title>Horizontally acquired antibacterial genes associated with adaptive radiation of ladybird beetles.</title>
        <authorList>
            <person name="Li H.S."/>
            <person name="Tang X.F."/>
            <person name="Huang Y.H."/>
            <person name="Xu Z.Y."/>
            <person name="Chen M.L."/>
            <person name="Du X.Y."/>
            <person name="Qiu B.Y."/>
            <person name="Chen P.T."/>
            <person name="Zhang W."/>
            <person name="Slipinski A."/>
            <person name="Escalona H.E."/>
            <person name="Waterhouse R.M."/>
            <person name="Zwick A."/>
            <person name="Pang H."/>
        </authorList>
    </citation>
    <scope>NUCLEOTIDE SEQUENCE [LARGE SCALE GENOMIC DNA]</scope>
    <source>
        <strain evidence="10">SYSU2018</strain>
    </source>
</reference>
<comment type="caution">
    <text evidence="10">The sequence shown here is derived from an EMBL/GenBank/DDBJ whole genome shotgun (WGS) entry which is preliminary data.</text>
</comment>
<dbReference type="NCBIfam" id="TIGR01236">
    <property type="entry name" value="D1pyr5carbox1"/>
    <property type="match status" value="1"/>
</dbReference>
<keyword evidence="3 7" id="KW-0560">Oxidoreductase</keyword>
<dbReference type="AlphaFoldDB" id="A0ABD2MXF2"/>
<dbReference type="InterPro" id="IPR015590">
    <property type="entry name" value="Aldehyde_DH_dom"/>
</dbReference>
<evidence type="ECO:0000256" key="1">
    <source>
        <dbReference type="ARBA" id="ARBA00004786"/>
    </source>
</evidence>
<sequence>MLSILKPIPTTTNIQRVLCKCYSSVVQLDKLPDFPVQNEPVLGYLKNSPERKQLEEAIKQVSSQVEEVPLIIGDKEYKTDDVRYQVMPHNHKHKIAKFYYANKEILNKAIQVATETQKKWDRVPIAERIKIWDRAATMMSKQYRANLNATTMLGQSKTMIQAEIDSAAELIDFFRFNSYFFKEATKYQPISENPRETINSMRYRGVDGFMAAVAPFNFTAIGGNLAYTPALAGNSVLWKPSDTALLSNWQIFKICREAGVPAGVVNFVPADGPVFGDTITASPMFAGINFTGSVPTFQRLWDQVGKNLNKYVNFPRLIGECGGKNYHFVHSSADVMTVVNGTIRSAFEYCGQKCSACSRMYVPESLWPKIREGLLAERDKLKIGDPTQADAFMGAVIDARAFERISGYINHAKNSKNLKILGGGKCDNSVGYFIEPTIIQTTDPKDKIMTEEIFGPVLTIYVYKDGKEDEIMELIDTSTQFALTGAVFARDVPFQKKALDTLRMTSGNFYINDKSTGSVVGQQPFGGARMSGTNDKAGGPHYVLRFANPQAIKETFQPLKDITYPYMRE</sequence>
<dbReference type="CDD" id="cd07123">
    <property type="entry name" value="ALDH_F4-17_P5CDH"/>
    <property type="match status" value="1"/>
</dbReference>
<dbReference type="PANTHER" id="PTHR42862:SF1">
    <property type="entry name" value="DELTA-1-PYRROLINE-5-CARBOXYLATE DEHYDROGENASE 2, ISOFORM A-RELATED"/>
    <property type="match status" value="1"/>
</dbReference>
<dbReference type="GO" id="GO:0010133">
    <property type="term" value="P:L-proline catabolic process to L-glutamate"/>
    <property type="evidence" value="ECO:0007669"/>
    <property type="project" value="UniProtKB-UniRule"/>
</dbReference>
<dbReference type="Pfam" id="PF00171">
    <property type="entry name" value="Aldedh"/>
    <property type="match status" value="1"/>
</dbReference>
<dbReference type="EMBL" id="JABFTP020000042">
    <property type="protein sequence ID" value="KAL3271109.1"/>
    <property type="molecule type" value="Genomic_DNA"/>
</dbReference>
<dbReference type="InterPro" id="IPR016162">
    <property type="entry name" value="Ald_DH_N"/>
</dbReference>
<dbReference type="InterPro" id="IPR016161">
    <property type="entry name" value="Ald_DH/histidinol_DH"/>
</dbReference>
<comment type="similarity">
    <text evidence="2 7">Belongs to the aldehyde dehydrogenase family.</text>
</comment>
<proteinExistence type="inferred from homology"/>
<dbReference type="PROSITE" id="PS00070">
    <property type="entry name" value="ALDEHYDE_DEHYDR_CYS"/>
    <property type="match status" value="1"/>
</dbReference>
<feature type="domain" description="Aldehyde dehydrogenase" evidence="9">
    <location>
        <begin position="84"/>
        <end position="550"/>
    </location>
</feature>
<protein>
    <recommendedName>
        <fullName evidence="7 8">Multifunctional fusion protein</fullName>
    </recommendedName>
    <domain>
        <recommendedName>
            <fullName evidence="8">Delta-1-pyrroline-5-carboxylate dehydrogenase</fullName>
            <shortName evidence="8">P5C dehydrogenase</shortName>
        </recommendedName>
        <alternativeName>
            <fullName evidence="7">L-glutamate gamma-semialdehyde dehydrogenase</fullName>
        </alternativeName>
    </domain>
    <domain>
        <recommendedName>
            <fullName evidence="7">L-glutamate gamma-semialdehyde dehydrogenase</fullName>
            <ecNumber evidence="7">1.2.1.88</ecNumber>
        </recommendedName>
    </domain>
</protein>
<dbReference type="EC" id="1.2.1.88" evidence="7"/>
<dbReference type="InterPro" id="IPR016163">
    <property type="entry name" value="Ald_DH_C"/>
</dbReference>
<comment type="catalytic activity">
    <reaction evidence="6 7">
        <text>L-glutamate 5-semialdehyde + NAD(+) + H2O = L-glutamate + NADH + 2 H(+)</text>
        <dbReference type="Rhea" id="RHEA:30235"/>
        <dbReference type="ChEBI" id="CHEBI:15377"/>
        <dbReference type="ChEBI" id="CHEBI:15378"/>
        <dbReference type="ChEBI" id="CHEBI:29985"/>
        <dbReference type="ChEBI" id="CHEBI:57540"/>
        <dbReference type="ChEBI" id="CHEBI:57945"/>
        <dbReference type="ChEBI" id="CHEBI:58066"/>
        <dbReference type="EC" id="1.2.1.88"/>
    </reaction>
</comment>
<dbReference type="PANTHER" id="PTHR42862">
    <property type="entry name" value="DELTA-1-PYRROLINE-5-CARBOXYLATE DEHYDROGENASE 1, ISOFORM A-RELATED"/>
    <property type="match status" value="1"/>
</dbReference>
<evidence type="ECO:0000256" key="4">
    <source>
        <dbReference type="ARBA" id="ARBA00023027"/>
    </source>
</evidence>
<evidence type="ECO:0000256" key="5">
    <source>
        <dbReference type="ARBA" id="ARBA00023062"/>
    </source>
</evidence>
<dbReference type="Gene3D" id="3.40.605.10">
    <property type="entry name" value="Aldehyde Dehydrogenase, Chain A, domain 1"/>
    <property type="match status" value="1"/>
</dbReference>
<dbReference type="SUPFAM" id="SSF53720">
    <property type="entry name" value="ALDH-like"/>
    <property type="match status" value="1"/>
</dbReference>
<accession>A0ABD2MXF2</accession>
<dbReference type="InterPro" id="IPR050485">
    <property type="entry name" value="Proline_metab_enzyme"/>
</dbReference>
<evidence type="ECO:0000256" key="2">
    <source>
        <dbReference type="ARBA" id="ARBA00009986"/>
    </source>
</evidence>
<organism evidence="10 11">
    <name type="scientific">Cryptolaemus montrouzieri</name>
    <dbReference type="NCBI Taxonomy" id="559131"/>
    <lineage>
        <taxon>Eukaryota</taxon>
        <taxon>Metazoa</taxon>
        <taxon>Ecdysozoa</taxon>
        <taxon>Arthropoda</taxon>
        <taxon>Hexapoda</taxon>
        <taxon>Insecta</taxon>
        <taxon>Pterygota</taxon>
        <taxon>Neoptera</taxon>
        <taxon>Endopterygota</taxon>
        <taxon>Coleoptera</taxon>
        <taxon>Polyphaga</taxon>
        <taxon>Cucujiformia</taxon>
        <taxon>Coccinelloidea</taxon>
        <taxon>Coccinellidae</taxon>
        <taxon>Scymninae</taxon>
        <taxon>Scymnini</taxon>
        <taxon>Cryptolaemus</taxon>
    </lineage>
</organism>
<comment type="pathway">
    <text evidence="1 7">Amino-acid degradation; L-proline degradation into L-glutamate; L-glutamate from L-proline: step 2/2.</text>
</comment>
<evidence type="ECO:0000259" key="9">
    <source>
        <dbReference type="Pfam" id="PF00171"/>
    </source>
</evidence>
<keyword evidence="5 7" id="KW-0642">Proline metabolism</keyword>
<evidence type="ECO:0000313" key="10">
    <source>
        <dbReference type="EMBL" id="KAL3271109.1"/>
    </source>
</evidence>
<name>A0ABD2MXF2_9CUCU</name>
<dbReference type="GO" id="GO:0003842">
    <property type="term" value="F:L-glutamate gamma-semialdehyde dehydrogenase activity"/>
    <property type="evidence" value="ECO:0007669"/>
    <property type="project" value="UniProtKB-UniRule"/>
</dbReference>
<dbReference type="FunFam" id="3.40.605.10:FF:000006">
    <property type="entry name" value="1-pyrroline-5-carboxylate dehydrogenase"/>
    <property type="match status" value="1"/>
</dbReference>
<evidence type="ECO:0000313" key="11">
    <source>
        <dbReference type="Proteomes" id="UP001516400"/>
    </source>
</evidence>
<dbReference type="InterPro" id="IPR005931">
    <property type="entry name" value="P5CDH/ALDH4A1"/>
</dbReference>
<evidence type="ECO:0000256" key="6">
    <source>
        <dbReference type="ARBA" id="ARBA00048142"/>
    </source>
</evidence>
<evidence type="ECO:0000256" key="8">
    <source>
        <dbReference type="RuleBase" id="RU366030"/>
    </source>
</evidence>
<dbReference type="Gene3D" id="3.40.309.10">
    <property type="entry name" value="Aldehyde Dehydrogenase, Chain A, domain 2"/>
    <property type="match status" value="1"/>
</dbReference>
<keyword evidence="4 7" id="KW-0520">NAD</keyword>